<evidence type="ECO:0000313" key="1">
    <source>
        <dbReference type="EMBL" id="KAI5428901.1"/>
    </source>
</evidence>
<accession>A0A9D5B3L2</accession>
<reference evidence="1 2" key="1">
    <citation type="journal article" date="2022" name="Nat. Genet.">
        <title>Improved pea reference genome and pan-genome highlight genomic features and evolutionary characteristics.</title>
        <authorList>
            <person name="Yang T."/>
            <person name="Liu R."/>
            <person name="Luo Y."/>
            <person name="Hu S."/>
            <person name="Wang D."/>
            <person name="Wang C."/>
            <person name="Pandey M.K."/>
            <person name="Ge S."/>
            <person name="Xu Q."/>
            <person name="Li N."/>
            <person name="Li G."/>
            <person name="Huang Y."/>
            <person name="Saxena R.K."/>
            <person name="Ji Y."/>
            <person name="Li M."/>
            <person name="Yan X."/>
            <person name="He Y."/>
            <person name="Liu Y."/>
            <person name="Wang X."/>
            <person name="Xiang C."/>
            <person name="Varshney R.K."/>
            <person name="Ding H."/>
            <person name="Gao S."/>
            <person name="Zong X."/>
        </authorList>
    </citation>
    <scope>NUCLEOTIDE SEQUENCE [LARGE SCALE GENOMIC DNA]</scope>
    <source>
        <strain evidence="1 2">cv. Zhongwan 6</strain>
    </source>
</reference>
<proteinExistence type="predicted"/>
<comment type="caution">
    <text evidence="1">The sequence shown here is derived from an EMBL/GenBank/DDBJ whole genome shotgun (WGS) entry which is preliminary data.</text>
</comment>
<protein>
    <submittedName>
        <fullName evidence="1">Uncharacterized protein</fullName>
    </submittedName>
</protein>
<organism evidence="1 2">
    <name type="scientific">Pisum sativum</name>
    <name type="common">Garden pea</name>
    <name type="synonym">Lathyrus oleraceus</name>
    <dbReference type="NCBI Taxonomy" id="3888"/>
    <lineage>
        <taxon>Eukaryota</taxon>
        <taxon>Viridiplantae</taxon>
        <taxon>Streptophyta</taxon>
        <taxon>Embryophyta</taxon>
        <taxon>Tracheophyta</taxon>
        <taxon>Spermatophyta</taxon>
        <taxon>Magnoliopsida</taxon>
        <taxon>eudicotyledons</taxon>
        <taxon>Gunneridae</taxon>
        <taxon>Pentapetalae</taxon>
        <taxon>rosids</taxon>
        <taxon>fabids</taxon>
        <taxon>Fabales</taxon>
        <taxon>Fabaceae</taxon>
        <taxon>Papilionoideae</taxon>
        <taxon>50 kb inversion clade</taxon>
        <taxon>NPAAA clade</taxon>
        <taxon>Hologalegina</taxon>
        <taxon>IRL clade</taxon>
        <taxon>Fabeae</taxon>
        <taxon>Lathyrus</taxon>
    </lineage>
</organism>
<dbReference type="Proteomes" id="UP001058974">
    <property type="component" value="Chromosome 3"/>
</dbReference>
<dbReference type="AlphaFoldDB" id="A0A9D5B3L2"/>
<dbReference type="Gramene" id="Psat03G0377000-T1">
    <property type="protein sequence ID" value="KAI5428901.1"/>
    <property type="gene ID" value="KIW84_033770"/>
</dbReference>
<keyword evidence="2" id="KW-1185">Reference proteome</keyword>
<name>A0A9D5B3L2_PEA</name>
<gene>
    <name evidence="1" type="ORF">KIW84_033770</name>
</gene>
<sequence>MVPVKKNQVQLPPLVRTSRGRVQFLPSRFNDSVINDWKKDGKTNLRDCEVEFECNKDRVVVPKTYNNDVKKAFQEQPELSKFSPYDYQLAIEEAFLADQGFTEKLMDGINTTVCAAVDIDKFMKSSFQEVCGSNQYGRTGKHLLNQDLFAKKDTRSCEACGWTLSYEIVGLLMVNSYAKHVQD</sequence>
<evidence type="ECO:0000313" key="2">
    <source>
        <dbReference type="Proteomes" id="UP001058974"/>
    </source>
</evidence>
<dbReference type="EMBL" id="JAMSHJ010000003">
    <property type="protein sequence ID" value="KAI5428901.1"/>
    <property type="molecule type" value="Genomic_DNA"/>
</dbReference>